<evidence type="ECO:0000313" key="6">
    <source>
        <dbReference type="Proteomes" id="UP000643403"/>
    </source>
</evidence>
<feature type="transmembrane region" description="Helical" evidence="3">
    <location>
        <begin position="97"/>
        <end position="115"/>
    </location>
</feature>
<dbReference type="Proteomes" id="UP000643403">
    <property type="component" value="Unassembled WGS sequence"/>
</dbReference>
<feature type="domain" description="GGDEF" evidence="4">
    <location>
        <begin position="254"/>
        <end position="382"/>
    </location>
</feature>
<keyword evidence="3" id="KW-0812">Transmembrane</keyword>
<feature type="transmembrane region" description="Helical" evidence="3">
    <location>
        <begin position="153"/>
        <end position="172"/>
    </location>
</feature>
<dbReference type="CDD" id="cd01949">
    <property type="entry name" value="GGDEF"/>
    <property type="match status" value="1"/>
</dbReference>
<accession>A0ABQ3C539</accession>
<evidence type="ECO:0000313" key="5">
    <source>
        <dbReference type="EMBL" id="GGZ68398.1"/>
    </source>
</evidence>
<dbReference type="InterPro" id="IPR029787">
    <property type="entry name" value="Nucleotide_cyclase"/>
</dbReference>
<comment type="caution">
    <text evidence="5">The sequence shown here is derived from an EMBL/GenBank/DDBJ whole genome shotgun (WGS) entry which is preliminary data.</text>
</comment>
<organism evidence="5 6">
    <name type="scientific">Cognatilysobacter xinjiangensis</name>
    <dbReference type="NCBI Taxonomy" id="546892"/>
    <lineage>
        <taxon>Bacteria</taxon>
        <taxon>Pseudomonadati</taxon>
        <taxon>Pseudomonadota</taxon>
        <taxon>Gammaproteobacteria</taxon>
        <taxon>Lysobacterales</taxon>
        <taxon>Lysobacteraceae</taxon>
        <taxon>Cognatilysobacter</taxon>
    </lineage>
</organism>
<name>A0ABQ3C539_9GAMM</name>
<dbReference type="SMART" id="SM00267">
    <property type="entry name" value="GGDEF"/>
    <property type="match status" value="1"/>
</dbReference>
<dbReference type="PANTHER" id="PTHR45138:SF9">
    <property type="entry name" value="DIGUANYLATE CYCLASE DGCM-RELATED"/>
    <property type="match status" value="1"/>
</dbReference>
<dbReference type="EMBL" id="BMXY01000003">
    <property type="protein sequence ID" value="GGZ68398.1"/>
    <property type="molecule type" value="Genomic_DNA"/>
</dbReference>
<sequence length="394" mass="41743">MHTIDMMSALVIGGSGAFVSAGMMRLAMQTDRSLRRPLRWCLWGFLLLGFGLSQNAFTSWAWRLPILVGASATLAATALVSRGLLALATGHVVRHPALLDVLLPTGVLALAWTQGHHAFGIVFHAACLAVSSAAAVALRPALLAPRSAAEMTVAATMTFYAATWAYGLFGAMTYSGPERRHLMYVPEPALSLYAATYALLPLVVGALVLNLANARLGQRLRVQAGTDELTGLMSRRALHEGVDAWHAEVLAQGRRAALLLIDVDHFKRVNDTFGHEGGDEVLRALGRHMPRQLRAGTRLARYGGEEFLALLDAGSLDEAVQAAERLRASIAAAPLGGVPVTISVGVAGWPADVAFARALARADVALYEAKRAGRDRVVLDVEPAGGRRAGEAAG</sequence>
<feature type="transmembrane region" description="Helical" evidence="3">
    <location>
        <begin position="192"/>
        <end position="212"/>
    </location>
</feature>
<protein>
    <recommendedName>
        <fullName evidence="1">diguanylate cyclase</fullName>
        <ecNumber evidence="1">2.7.7.65</ecNumber>
    </recommendedName>
</protein>
<feature type="transmembrane region" description="Helical" evidence="3">
    <location>
        <begin position="66"/>
        <end position="85"/>
    </location>
</feature>
<keyword evidence="6" id="KW-1185">Reference proteome</keyword>
<dbReference type="Gene3D" id="3.30.70.270">
    <property type="match status" value="1"/>
</dbReference>
<evidence type="ECO:0000256" key="1">
    <source>
        <dbReference type="ARBA" id="ARBA00012528"/>
    </source>
</evidence>
<dbReference type="PROSITE" id="PS50887">
    <property type="entry name" value="GGDEF"/>
    <property type="match status" value="1"/>
</dbReference>
<feature type="transmembrane region" description="Helical" evidence="3">
    <location>
        <begin position="40"/>
        <end position="60"/>
    </location>
</feature>
<dbReference type="SUPFAM" id="SSF55073">
    <property type="entry name" value="Nucleotide cyclase"/>
    <property type="match status" value="1"/>
</dbReference>
<dbReference type="InterPro" id="IPR000160">
    <property type="entry name" value="GGDEF_dom"/>
</dbReference>
<proteinExistence type="predicted"/>
<dbReference type="Pfam" id="PF00990">
    <property type="entry name" value="GGDEF"/>
    <property type="match status" value="1"/>
</dbReference>
<dbReference type="PANTHER" id="PTHR45138">
    <property type="entry name" value="REGULATORY COMPONENTS OF SENSORY TRANSDUCTION SYSTEM"/>
    <property type="match status" value="1"/>
</dbReference>
<dbReference type="EC" id="2.7.7.65" evidence="1"/>
<keyword evidence="3" id="KW-0472">Membrane</keyword>
<evidence type="ECO:0000259" key="4">
    <source>
        <dbReference type="PROSITE" id="PS50887"/>
    </source>
</evidence>
<feature type="transmembrane region" description="Helical" evidence="3">
    <location>
        <begin position="121"/>
        <end position="141"/>
    </location>
</feature>
<evidence type="ECO:0000256" key="2">
    <source>
        <dbReference type="ARBA" id="ARBA00034247"/>
    </source>
</evidence>
<feature type="transmembrane region" description="Helical" evidence="3">
    <location>
        <begin position="6"/>
        <end position="28"/>
    </location>
</feature>
<reference evidence="6" key="1">
    <citation type="journal article" date="2019" name="Int. J. Syst. Evol. Microbiol.">
        <title>The Global Catalogue of Microorganisms (GCM) 10K type strain sequencing project: providing services to taxonomists for standard genome sequencing and annotation.</title>
        <authorList>
            <consortium name="The Broad Institute Genomics Platform"/>
            <consortium name="The Broad Institute Genome Sequencing Center for Infectious Disease"/>
            <person name="Wu L."/>
            <person name="Ma J."/>
        </authorList>
    </citation>
    <scope>NUCLEOTIDE SEQUENCE [LARGE SCALE GENOMIC DNA]</scope>
    <source>
        <strain evidence="6">KCTC 22558</strain>
    </source>
</reference>
<keyword evidence="3" id="KW-1133">Transmembrane helix</keyword>
<dbReference type="RefSeq" id="WP_189450144.1">
    <property type="nucleotide sequence ID" value="NZ_BMXY01000003.1"/>
</dbReference>
<gene>
    <name evidence="5" type="ORF">GCM10008101_23380</name>
</gene>
<evidence type="ECO:0000256" key="3">
    <source>
        <dbReference type="SAM" id="Phobius"/>
    </source>
</evidence>
<dbReference type="InterPro" id="IPR050469">
    <property type="entry name" value="Diguanylate_Cyclase"/>
</dbReference>
<dbReference type="NCBIfam" id="TIGR00254">
    <property type="entry name" value="GGDEF"/>
    <property type="match status" value="1"/>
</dbReference>
<comment type="catalytic activity">
    <reaction evidence="2">
        <text>2 GTP = 3',3'-c-di-GMP + 2 diphosphate</text>
        <dbReference type="Rhea" id="RHEA:24898"/>
        <dbReference type="ChEBI" id="CHEBI:33019"/>
        <dbReference type="ChEBI" id="CHEBI:37565"/>
        <dbReference type="ChEBI" id="CHEBI:58805"/>
        <dbReference type="EC" id="2.7.7.65"/>
    </reaction>
</comment>
<dbReference type="InterPro" id="IPR043128">
    <property type="entry name" value="Rev_trsase/Diguanyl_cyclase"/>
</dbReference>